<evidence type="ECO:0000256" key="1">
    <source>
        <dbReference type="SAM" id="SignalP"/>
    </source>
</evidence>
<comment type="caution">
    <text evidence="2">The sequence shown here is derived from an EMBL/GenBank/DDBJ whole genome shotgun (WGS) entry which is preliminary data.</text>
</comment>
<proteinExistence type="predicted"/>
<evidence type="ECO:0000313" key="3">
    <source>
        <dbReference type="Proteomes" id="UP000295680"/>
    </source>
</evidence>
<keyword evidence="1" id="KW-0732">Signal</keyword>
<dbReference type="RefSeq" id="WP_132113594.1">
    <property type="nucleotide sequence ID" value="NZ_SLWS01000002.1"/>
</dbReference>
<dbReference type="EMBL" id="SLWS01000002">
    <property type="protein sequence ID" value="TCO62088.1"/>
    <property type="molecule type" value="Genomic_DNA"/>
</dbReference>
<protein>
    <recommendedName>
        <fullName evidence="4">Small secreted protein</fullName>
    </recommendedName>
</protein>
<feature type="signal peptide" evidence="1">
    <location>
        <begin position="1"/>
        <end position="27"/>
    </location>
</feature>
<evidence type="ECO:0000313" key="2">
    <source>
        <dbReference type="EMBL" id="TCO62088.1"/>
    </source>
</evidence>
<reference evidence="2 3" key="1">
    <citation type="submission" date="2019-03" db="EMBL/GenBank/DDBJ databases">
        <title>Genomic Encyclopedia of Type Strains, Phase IV (KMG-IV): sequencing the most valuable type-strain genomes for metagenomic binning, comparative biology and taxonomic classification.</title>
        <authorList>
            <person name="Goeker M."/>
        </authorList>
    </citation>
    <scope>NUCLEOTIDE SEQUENCE [LARGE SCALE GENOMIC DNA]</scope>
    <source>
        <strain evidence="2 3">DSM 45934</strain>
    </source>
</reference>
<name>A0A4R2JXF9_9PSEU</name>
<accession>A0A4R2JXF9</accession>
<organism evidence="2 3">
    <name type="scientific">Actinocrispum wychmicini</name>
    <dbReference type="NCBI Taxonomy" id="1213861"/>
    <lineage>
        <taxon>Bacteria</taxon>
        <taxon>Bacillati</taxon>
        <taxon>Actinomycetota</taxon>
        <taxon>Actinomycetes</taxon>
        <taxon>Pseudonocardiales</taxon>
        <taxon>Pseudonocardiaceae</taxon>
        <taxon>Actinocrispum</taxon>
    </lineage>
</organism>
<keyword evidence="3" id="KW-1185">Reference proteome</keyword>
<sequence length="80" mass="7587">MRRTAGVIVIGAACALLGIAGAASAQAATATEFGASASEHGYAPAIVAGAYKKLGKASADATTEYASANVAGIVAGAFKG</sequence>
<evidence type="ECO:0008006" key="4">
    <source>
        <dbReference type="Google" id="ProtNLM"/>
    </source>
</evidence>
<dbReference type="Proteomes" id="UP000295680">
    <property type="component" value="Unassembled WGS sequence"/>
</dbReference>
<dbReference type="AlphaFoldDB" id="A0A4R2JXF9"/>
<gene>
    <name evidence="2" type="ORF">EV192_102225</name>
</gene>
<feature type="chain" id="PRO_5020915526" description="Small secreted protein" evidence="1">
    <location>
        <begin position="28"/>
        <end position="80"/>
    </location>
</feature>